<dbReference type="CDD" id="cd01948">
    <property type="entry name" value="EAL"/>
    <property type="match status" value="1"/>
</dbReference>
<dbReference type="Pfam" id="PF00563">
    <property type="entry name" value="EAL"/>
    <property type="match status" value="1"/>
</dbReference>
<dbReference type="Proteomes" id="UP000471435">
    <property type="component" value="Unassembled WGS sequence"/>
</dbReference>
<dbReference type="AlphaFoldDB" id="A0A6I4UZS5"/>
<dbReference type="Gene3D" id="3.20.20.450">
    <property type="entry name" value="EAL domain"/>
    <property type="match status" value="1"/>
</dbReference>
<dbReference type="GO" id="GO:0071111">
    <property type="term" value="F:cyclic-guanylate-specific phosphodiesterase activity"/>
    <property type="evidence" value="ECO:0007669"/>
    <property type="project" value="InterPro"/>
</dbReference>
<dbReference type="RefSeq" id="WP_160730799.1">
    <property type="nucleotide sequence ID" value="NZ_CANLWR010000002.1"/>
</dbReference>
<dbReference type="SUPFAM" id="SSF55781">
    <property type="entry name" value="GAF domain-like"/>
    <property type="match status" value="1"/>
</dbReference>
<dbReference type="InterPro" id="IPR001633">
    <property type="entry name" value="EAL_dom"/>
</dbReference>
<dbReference type="SUPFAM" id="SSF141868">
    <property type="entry name" value="EAL domain-like"/>
    <property type="match status" value="1"/>
</dbReference>
<dbReference type="OrthoDB" id="1673646at2"/>
<dbReference type="InterPro" id="IPR035919">
    <property type="entry name" value="EAL_sf"/>
</dbReference>
<evidence type="ECO:0000313" key="3">
    <source>
        <dbReference type="Proteomes" id="UP000471435"/>
    </source>
</evidence>
<proteinExistence type="predicted"/>
<gene>
    <name evidence="2" type="ORF">GRI43_08970</name>
</gene>
<organism evidence="2 3">
    <name type="scientific">Pontixanthobacter luteolus</name>
    <dbReference type="NCBI Taxonomy" id="295089"/>
    <lineage>
        <taxon>Bacteria</taxon>
        <taxon>Pseudomonadati</taxon>
        <taxon>Pseudomonadota</taxon>
        <taxon>Alphaproteobacteria</taxon>
        <taxon>Sphingomonadales</taxon>
        <taxon>Erythrobacteraceae</taxon>
        <taxon>Pontixanthobacter</taxon>
    </lineage>
</organism>
<reference evidence="2 3" key="1">
    <citation type="submission" date="2019-12" db="EMBL/GenBank/DDBJ databases">
        <title>Genomic-based taxomic classification of the family Erythrobacteraceae.</title>
        <authorList>
            <person name="Xu L."/>
        </authorList>
    </citation>
    <scope>NUCLEOTIDE SEQUENCE [LARGE SCALE GENOMIC DNA]</scope>
    <source>
        <strain evidence="2 3">SW-109</strain>
    </source>
</reference>
<keyword evidence="3" id="KW-1185">Reference proteome</keyword>
<dbReference type="SMART" id="SM00052">
    <property type="entry name" value="EAL"/>
    <property type="match status" value="1"/>
</dbReference>
<dbReference type="PROSITE" id="PS50883">
    <property type="entry name" value="EAL"/>
    <property type="match status" value="1"/>
</dbReference>
<feature type="domain" description="EAL" evidence="1">
    <location>
        <begin position="165"/>
        <end position="406"/>
    </location>
</feature>
<protein>
    <submittedName>
        <fullName evidence="2">EAL domain-containing protein</fullName>
    </submittedName>
</protein>
<dbReference type="InterPro" id="IPR050706">
    <property type="entry name" value="Cyclic-di-GMP_PDE-like"/>
</dbReference>
<accession>A0A6I4UZS5</accession>
<dbReference type="PANTHER" id="PTHR33121">
    <property type="entry name" value="CYCLIC DI-GMP PHOSPHODIESTERASE PDEF"/>
    <property type="match status" value="1"/>
</dbReference>
<dbReference type="InterPro" id="IPR029016">
    <property type="entry name" value="GAF-like_dom_sf"/>
</dbReference>
<dbReference type="PANTHER" id="PTHR33121:SF76">
    <property type="entry name" value="SIGNALING PROTEIN"/>
    <property type="match status" value="1"/>
</dbReference>
<comment type="caution">
    <text evidence="2">The sequence shown here is derived from an EMBL/GenBank/DDBJ whole genome shotgun (WGS) entry which is preliminary data.</text>
</comment>
<dbReference type="EMBL" id="WTYP01000002">
    <property type="protein sequence ID" value="MXP47509.1"/>
    <property type="molecule type" value="Genomic_DNA"/>
</dbReference>
<evidence type="ECO:0000259" key="1">
    <source>
        <dbReference type="PROSITE" id="PS50883"/>
    </source>
</evidence>
<name>A0A6I4UZS5_9SPHN</name>
<evidence type="ECO:0000313" key="2">
    <source>
        <dbReference type="EMBL" id="MXP47509.1"/>
    </source>
</evidence>
<dbReference type="Gene3D" id="3.30.450.40">
    <property type="match status" value="1"/>
</dbReference>
<sequence length="436" mass="47944">MNPVTSRKIPLFSSSDSETGPVDRILDAVRNHLGLEIAFVSRYVDEDRELMNVSSDLDLPMGPGFREPRENSYCWHILQGTLPELIQDPADFPFTNELAITEMLPVGCHLNVPLKLSDGSIYGSFCALSRLPDRSMGERDLGVVKAFAQLAAEQIEVTLEQDVRRSALESTISQLIAGQRLTILHQPIHMLDGDRAAGVECLARFPDAKTRGPDAWFGEADEVGLGIELEMLAVRSALETLPYVPHGFYMSVNASPATIISGALEQALNESDGDRLVIEVTEHQQVEDFTALKEALRRIGPKARIAIDDVGAGYAGLRHIVDLEPDILKLDMSLTRDIHRDPARRALASALVAFSKQIGSTLIAEGVENCDERDTLKSLGVKYGQGYFYSRPLPVVASQQWLMKTEGGRGDNVEIRKPRDIAFDNGVEVGQLRLSA</sequence>